<dbReference type="SUPFAM" id="SSF50978">
    <property type="entry name" value="WD40 repeat-like"/>
    <property type="match status" value="1"/>
</dbReference>
<dbReference type="Proteomes" id="UP000009022">
    <property type="component" value="Unassembled WGS sequence"/>
</dbReference>
<evidence type="ECO:0000313" key="6">
    <source>
        <dbReference type="EMBL" id="EDV22864.1"/>
    </source>
</evidence>
<dbReference type="PANTHER" id="PTHR12442:SF26">
    <property type="entry name" value="CYTOPLASMIC DYNEIN 2 INTERMEDIATE CHAIN 2"/>
    <property type="match status" value="1"/>
</dbReference>
<evidence type="ECO:0000256" key="1">
    <source>
        <dbReference type="ARBA" id="ARBA00004496"/>
    </source>
</evidence>
<dbReference type="eggNOG" id="KOG1587">
    <property type="taxonomic scope" value="Eukaryota"/>
</dbReference>
<reference evidence="6 7" key="1">
    <citation type="journal article" date="2008" name="Nature">
        <title>The Trichoplax genome and the nature of placozoans.</title>
        <authorList>
            <person name="Srivastava M."/>
            <person name="Begovic E."/>
            <person name="Chapman J."/>
            <person name="Putnam N.H."/>
            <person name="Hellsten U."/>
            <person name="Kawashima T."/>
            <person name="Kuo A."/>
            <person name="Mitros T."/>
            <person name="Salamov A."/>
            <person name="Carpenter M.L."/>
            <person name="Signorovitch A.Y."/>
            <person name="Moreno M.A."/>
            <person name="Kamm K."/>
            <person name="Grimwood J."/>
            <person name="Schmutz J."/>
            <person name="Shapiro H."/>
            <person name="Grigoriev I.V."/>
            <person name="Buss L.W."/>
            <person name="Schierwater B."/>
            <person name="Dellaporta S.L."/>
            <person name="Rokhsar D.S."/>
        </authorList>
    </citation>
    <scope>NUCLEOTIDE SEQUENCE [LARGE SCALE GENOMIC DNA]</scope>
    <source>
        <strain evidence="6 7">Grell-BS-1999</strain>
    </source>
</reference>
<dbReference type="InParanoid" id="B3S2X2"/>
<dbReference type="GO" id="GO:0045504">
    <property type="term" value="F:dynein heavy chain binding"/>
    <property type="evidence" value="ECO:0000318"/>
    <property type="project" value="GO_Central"/>
</dbReference>
<organism evidence="6 7">
    <name type="scientific">Trichoplax adhaerens</name>
    <name type="common">Trichoplax reptans</name>
    <dbReference type="NCBI Taxonomy" id="10228"/>
    <lineage>
        <taxon>Eukaryota</taxon>
        <taxon>Metazoa</taxon>
        <taxon>Placozoa</taxon>
        <taxon>Uniplacotomia</taxon>
        <taxon>Trichoplacea</taxon>
        <taxon>Trichoplacidae</taxon>
        <taxon>Trichoplax</taxon>
    </lineage>
</organism>
<dbReference type="FunCoup" id="B3S2X2">
    <property type="interactions" value="521"/>
</dbReference>
<name>B3S2X2_TRIAD</name>
<feature type="non-terminal residue" evidence="6">
    <location>
        <position position="1"/>
    </location>
</feature>
<keyword evidence="2" id="KW-0963">Cytoplasm</keyword>
<dbReference type="PANTHER" id="PTHR12442">
    <property type="entry name" value="DYNEIN INTERMEDIATE CHAIN"/>
    <property type="match status" value="1"/>
</dbReference>
<dbReference type="SMART" id="SM00320">
    <property type="entry name" value="WD40"/>
    <property type="match status" value="6"/>
</dbReference>
<proteinExistence type="predicted"/>
<keyword evidence="7" id="KW-1185">Reference proteome</keyword>
<dbReference type="AlphaFoldDB" id="B3S2X2"/>
<dbReference type="KEGG" id="tad:TRIADDRAFT_28177"/>
<dbReference type="GO" id="GO:0005868">
    <property type="term" value="C:cytoplasmic dynein complex"/>
    <property type="evidence" value="ECO:0000318"/>
    <property type="project" value="GO_Central"/>
</dbReference>
<dbReference type="FunFam" id="2.130.10.10:FF:000283">
    <property type="entry name" value="WD repeat domain 34"/>
    <property type="match status" value="1"/>
</dbReference>
<dbReference type="GO" id="GO:0097014">
    <property type="term" value="C:ciliary plasm"/>
    <property type="evidence" value="ECO:0000318"/>
    <property type="project" value="GO_Central"/>
</dbReference>
<dbReference type="InterPro" id="IPR015943">
    <property type="entry name" value="WD40/YVTN_repeat-like_dom_sf"/>
</dbReference>
<dbReference type="RefSeq" id="XP_002114730.1">
    <property type="nucleotide sequence ID" value="XM_002114694.1"/>
</dbReference>
<dbReference type="GeneID" id="6755774"/>
<dbReference type="OrthoDB" id="445052at2759"/>
<dbReference type="InterPro" id="IPR036322">
    <property type="entry name" value="WD40_repeat_dom_sf"/>
</dbReference>
<evidence type="ECO:0000256" key="5">
    <source>
        <dbReference type="PROSITE-ProRule" id="PRU00221"/>
    </source>
</evidence>
<dbReference type="STRING" id="10228.B3S2X2"/>
<comment type="subcellular location">
    <subcellularLocation>
        <location evidence="1">Cytoplasm</location>
    </subcellularLocation>
</comment>
<dbReference type="OMA" id="SYVCAWN"/>
<accession>B3S2X2</accession>
<dbReference type="GO" id="GO:0045503">
    <property type="term" value="F:dynein light chain binding"/>
    <property type="evidence" value="ECO:0000318"/>
    <property type="project" value="GO_Central"/>
</dbReference>
<dbReference type="GO" id="GO:0042073">
    <property type="term" value="P:intraciliary transport"/>
    <property type="evidence" value="ECO:0000318"/>
    <property type="project" value="GO_Central"/>
</dbReference>
<dbReference type="InterPro" id="IPR050687">
    <property type="entry name" value="Dynein_IC"/>
</dbReference>
<feature type="repeat" description="WD" evidence="5">
    <location>
        <begin position="372"/>
        <end position="414"/>
    </location>
</feature>
<dbReference type="FunFam" id="2.130.10.10:FF:001469">
    <property type="entry name" value="WD repeat domain 34"/>
    <property type="match status" value="1"/>
</dbReference>
<sequence>LMQFLRYATPLICEELDKNSKSHAFDGYDVNWEEKAEAIECLHTLSYAEVNDKVKLQCTDLSWNAIGSVIAVAYGKLDHQDWCTDKSVLCTWNIDRHNIISSKPDTVIEVSCCLTSIDFHPERISMIAGGVFNGEVQVWDISREDEMLIARSGISDDSHQEPVTSIKWINDPNIKSKALQLMSSATDGKIFVWQINMQNQDFKLTKGFVVVTDNIPKSLRISKAKDNAEIGVTGFSFSNEDKSLFVIGCESGNVFKCSLNSERNAVTGLNSIPLFSPVTFAFHYHDGPVYSIECSPYHRNLFLTCGMDTSAHLYTILQSKPILSFEPGNGFMFNIKWSPVRPMVFATSTAEGSLLIYDLEISKINPVINLAVNDNKSPVYSLQFNKQRRQLLATGDGNGKIQIWRLNDELTNQKTRETHHLAELAEVALE</sequence>
<dbReference type="InterPro" id="IPR001680">
    <property type="entry name" value="WD40_rpt"/>
</dbReference>
<protein>
    <recommendedName>
        <fullName evidence="8">WD repeat-containing protein 34</fullName>
    </recommendedName>
</protein>
<evidence type="ECO:0000256" key="4">
    <source>
        <dbReference type="ARBA" id="ARBA00022737"/>
    </source>
</evidence>
<keyword evidence="3 5" id="KW-0853">WD repeat</keyword>
<dbReference type="EMBL" id="DS985248">
    <property type="protein sequence ID" value="EDV22864.1"/>
    <property type="molecule type" value="Genomic_DNA"/>
</dbReference>
<evidence type="ECO:0000256" key="3">
    <source>
        <dbReference type="ARBA" id="ARBA00022574"/>
    </source>
</evidence>
<gene>
    <name evidence="6" type="ORF">TRIADDRAFT_28177</name>
</gene>
<evidence type="ECO:0000313" key="7">
    <source>
        <dbReference type="Proteomes" id="UP000009022"/>
    </source>
</evidence>
<evidence type="ECO:0000256" key="2">
    <source>
        <dbReference type="ARBA" id="ARBA00022490"/>
    </source>
</evidence>
<evidence type="ECO:0008006" key="8">
    <source>
        <dbReference type="Google" id="ProtNLM"/>
    </source>
</evidence>
<dbReference type="PhylomeDB" id="B3S2X2"/>
<dbReference type="HOGENOM" id="CLU_031167_0_0_1"/>
<dbReference type="PROSITE" id="PS50082">
    <property type="entry name" value="WD_REPEATS_2"/>
    <property type="match status" value="1"/>
</dbReference>
<keyword evidence="4" id="KW-0677">Repeat</keyword>
<dbReference type="Pfam" id="PF00400">
    <property type="entry name" value="WD40"/>
    <property type="match status" value="3"/>
</dbReference>
<dbReference type="Gene3D" id="2.130.10.10">
    <property type="entry name" value="YVTN repeat-like/Quinoprotein amine dehydrogenase"/>
    <property type="match status" value="2"/>
</dbReference>
<dbReference type="CTD" id="6755774"/>